<dbReference type="AlphaFoldDB" id="A0AAV1TS28"/>
<dbReference type="Proteomes" id="UP001162060">
    <property type="component" value="Unassembled WGS sequence"/>
</dbReference>
<protein>
    <recommendedName>
        <fullName evidence="3">Glycosyltransferase</fullName>
    </recommendedName>
</protein>
<gene>
    <name evidence="1" type="ORF">PM001_LOCUS10371</name>
</gene>
<dbReference type="SUPFAM" id="SSF53756">
    <property type="entry name" value="UDP-Glycosyltransferase/glycogen phosphorylase"/>
    <property type="match status" value="1"/>
</dbReference>
<dbReference type="EMBL" id="CAKLBY020000086">
    <property type="protein sequence ID" value="CAK7925221.1"/>
    <property type="molecule type" value="Genomic_DNA"/>
</dbReference>
<evidence type="ECO:0000313" key="2">
    <source>
        <dbReference type="Proteomes" id="UP001162060"/>
    </source>
</evidence>
<evidence type="ECO:0000313" key="1">
    <source>
        <dbReference type="EMBL" id="CAK7925221.1"/>
    </source>
</evidence>
<proteinExistence type="predicted"/>
<evidence type="ECO:0008006" key="3">
    <source>
        <dbReference type="Google" id="ProtNLM"/>
    </source>
</evidence>
<dbReference type="Gene3D" id="3.40.50.2000">
    <property type="entry name" value="Glycogen Phosphorylase B"/>
    <property type="match status" value="1"/>
</dbReference>
<comment type="caution">
    <text evidence="1">The sequence shown here is derived from an EMBL/GenBank/DDBJ whole genome shotgun (WGS) entry which is preliminary data.</text>
</comment>
<accession>A0AAV1TS28</accession>
<name>A0AAV1TS28_9STRA</name>
<reference evidence="1" key="1">
    <citation type="submission" date="2024-01" db="EMBL/GenBank/DDBJ databases">
        <authorList>
            <person name="Webb A."/>
        </authorList>
    </citation>
    <scope>NUCLEOTIDE SEQUENCE</scope>
    <source>
        <strain evidence="1">Pm1</strain>
    </source>
</reference>
<organism evidence="1 2">
    <name type="scientific">Peronospora matthiolae</name>
    <dbReference type="NCBI Taxonomy" id="2874970"/>
    <lineage>
        <taxon>Eukaryota</taxon>
        <taxon>Sar</taxon>
        <taxon>Stramenopiles</taxon>
        <taxon>Oomycota</taxon>
        <taxon>Peronosporomycetes</taxon>
        <taxon>Peronosporales</taxon>
        <taxon>Peronosporaceae</taxon>
        <taxon>Peronospora</taxon>
    </lineage>
</organism>
<sequence length="428" mass="48647">MRQCPDVDIYAPGGFQNHGYCEDSAAYVKFLESRILPTWALTMKYVDNATNETFSYHDLCPKTPMLFFSHYWDGFPGSPDWPVKKPVYLMPNIEMYELTAEHYWAVDVVLCKTAICARYVRMWHQQEGDPRHTKVLYTRHTTSDIASLARTRLGEDSIKPRNWSDVHFVHFIGRSVHKGTGAVLDCWLSRPDFPPLDVYMDERFYDEKLKAEYKSKTRDSQVVTIHRGRASATEFGKLIVESAFFMCPSKTEGYGHYINQARASGGLIVSTNLPPMNELVTPASGVLIPAKRRAYLRQMLGGRFEGEHGLKGVDGFVAAVEGSGVRQAVEAVLAMTPDEREKMGARAKRQYFMDMKFFASKMKELRALARGVGGGLSFALQTLYEVALCTCNVKRMGDNRSFFFWRLHNCHVCKFGRCRNEGVGGQER</sequence>